<sequence>MSVRSLNKVQLIGNLTRDPELRYTPSGTAVCTFGLATNRSWTTQSGETKEETEFHRIVSWNKLAELCSQLLSKGRKIYVEGRLSTRTWTAQDNTQRTTTEIVIEDMIILDSKKTAGYREGMSSAPMGGGQVVNEAPVAAVPVSSPMTNVSNNQAVADDTSAKKTRKSAKKAEETEEKKEEVVVSAPVSEDINPDDIPF</sequence>
<keyword evidence="1 2" id="KW-0238">DNA-binding</keyword>
<protein>
    <recommendedName>
        <fullName evidence="2 3">Single-stranded DNA-binding protein</fullName>
        <shortName evidence="2">SSB</shortName>
    </recommendedName>
</protein>
<dbReference type="Proteomes" id="UP000177383">
    <property type="component" value="Unassembled WGS sequence"/>
</dbReference>
<dbReference type="HAMAP" id="MF_00984">
    <property type="entry name" value="SSB"/>
    <property type="match status" value="1"/>
</dbReference>
<dbReference type="PANTHER" id="PTHR10302">
    <property type="entry name" value="SINGLE-STRANDED DNA-BINDING PROTEIN"/>
    <property type="match status" value="1"/>
</dbReference>
<dbReference type="CDD" id="cd04496">
    <property type="entry name" value="SSB_OBF"/>
    <property type="match status" value="1"/>
</dbReference>
<dbReference type="EMBL" id="MFJE01000013">
    <property type="protein sequence ID" value="OGG14635.1"/>
    <property type="molecule type" value="Genomic_DNA"/>
</dbReference>
<dbReference type="InterPro" id="IPR012340">
    <property type="entry name" value="NA-bd_OB-fold"/>
</dbReference>
<dbReference type="GO" id="GO:0003697">
    <property type="term" value="F:single-stranded DNA binding"/>
    <property type="evidence" value="ECO:0007669"/>
    <property type="project" value="UniProtKB-UniRule"/>
</dbReference>
<organism evidence="5 6">
    <name type="scientific">Candidatus Gottesmanbacteria bacterium RIFCSPHIGHO2_01_FULL_39_10</name>
    <dbReference type="NCBI Taxonomy" id="1798375"/>
    <lineage>
        <taxon>Bacteria</taxon>
        <taxon>Candidatus Gottesmaniibacteriota</taxon>
    </lineage>
</organism>
<dbReference type="GO" id="GO:0009295">
    <property type="term" value="C:nucleoid"/>
    <property type="evidence" value="ECO:0007669"/>
    <property type="project" value="TreeGrafter"/>
</dbReference>
<dbReference type="STRING" id="1798375.A2773_02510"/>
<evidence type="ECO:0000256" key="1">
    <source>
        <dbReference type="ARBA" id="ARBA00023125"/>
    </source>
</evidence>
<evidence type="ECO:0000256" key="2">
    <source>
        <dbReference type="HAMAP-Rule" id="MF_00984"/>
    </source>
</evidence>
<evidence type="ECO:0000313" key="6">
    <source>
        <dbReference type="Proteomes" id="UP000177383"/>
    </source>
</evidence>
<evidence type="ECO:0000313" key="5">
    <source>
        <dbReference type="EMBL" id="OGG14635.1"/>
    </source>
</evidence>
<feature type="compositionally biased region" description="Basic and acidic residues" evidence="4">
    <location>
        <begin position="169"/>
        <end position="181"/>
    </location>
</feature>
<evidence type="ECO:0000256" key="4">
    <source>
        <dbReference type="SAM" id="MobiDB-lite"/>
    </source>
</evidence>
<gene>
    <name evidence="5" type="ORF">A2773_02510</name>
</gene>
<dbReference type="NCBIfam" id="TIGR00621">
    <property type="entry name" value="ssb"/>
    <property type="match status" value="1"/>
</dbReference>
<dbReference type="PROSITE" id="PS50935">
    <property type="entry name" value="SSB"/>
    <property type="match status" value="1"/>
</dbReference>
<dbReference type="AlphaFoldDB" id="A0A1F5ZQM4"/>
<comment type="subunit">
    <text evidence="2">Homotetramer.</text>
</comment>
<dbReference type="InterPro" id="IPR011344">
    <property type="entry name" value="ssDNA-bd"/>
</dbReference>
<dbReference type="SUPFAM" id="SSF50249">
    <property type="entry name" value="Nucleic acid-binding proteins"/>
    <property type="match status" value="1"/>
</dbReference>
<dbReference type="Pfam" id="PF00436">
    <property type="entry name" value="SSB"/>
    <property type="match status" value="1"/>
</dbReference>
<comment type="caution">
    <text evidence="2">Lacks conserved residue(s) required for the propagation of feature annotation.</text>
</comment>
<dbReference type="Gene3D" id="2.40.50.140">
    <property type="entry name" value="Nucleic acid-binding proteins"/>
    <property type="match status" value="1"/>
</dbReference>
<proteinExistence type="inferred from homology"/>
<reference evidence="5 6" key="1">
    <citation type="journal article" date="2016" name="Nat. Commun.">
        <title>Thousands of microbial genomes shed light on interconnected biogeochemical processes in an aquifer system.</title>
        <authorList>
            <person name="Anantharaman K."/>
            <person name="Brown C.T."/>
            <person name="Hug L.A."/>
            <person name="Sharon I."/>
            <person name="Castelle C.J."/>
            <person name="Probst A.J."/>
            <person name="Thomas B.C."/>
            <person name="Singh A."/>
            <person name="Wilkins M.J."/>
            <person name="Karaoz U."/>
            <person name="Brodie E.L."/>
            <person name="Williams K.H."/>
            <person name="Hubbard S.S."/>
            <person name="Banfield J.F."/>
        </authorList>
    </citation>
    <scope>NUCLEOTIDE SEQUENCE [LARGE SCALE GENOMIC DNA]</scope>
</reference>
<comment type="caution">
    <text evidence="5">The sequence shown here is derived from an EMBL/GenBank/DDBJ whole genome shotgun (WGS) entry which is preliminary data.</text>
</comment>
<evidence type="ECO:0000256" key="3">
    <source>
        <dbReference type="RuleBase" id="RU000524"/>
    </source>
</evidence>
<dbReference type="InterPro" id="IPR000424">
    <property type="entry name" value="Primosome_PriB/ssb"/>
</dbReference>
<name>A0A1F5ZQM4_9BACT</name>
<dbReference type="GO" id="GO:0006260">
    <property type="term" value="P:DNA replication"/>
    <property type="evidence" value="ECO:0007669"/>
    <property type="project" value="InterPro"/>
</dbReference>
<accession>A0A1F5ZQM4</accession>
<dbReference type="PANTHER" id="PTHR10302:SF27">
    <property type="entry name" value="SINGLE-STRANDED DNA-BINDING PROTEIN"/>
    <property type="match status" value="1"/>
</dbReference>
<feature type="region of interest" description="Disordered" evidence="4">
    <location>
        <begin position="143"/>
        <end position="198"/>
    </location>
</feature>